<keyword evidence="3" id="KW-1185">Reference proteome</keyword>
<keyword evidence="1" id="KW-1133">Transmembrane helix</keyword>
<organism evidence="2 3">
    <name type="scientific">Streptomyces aidingensis</name>
    <dbReference type="NCBI Taxonomy" id="910347"/>
    <lineage>
        <taxon>Bacteria</taxon>
        <taxon>Bacillati</taxon>
        <taxon>Actinomycetota</taxon>
        <taxon>Actinomycetes</taxon>
        <taxon>Kitasatosporales</taxon>
        <taxon>Streptomycetaceae</taxon>
        <taxon>Streptomyces</taxon>
    </lineage>
</organism>
<evidence type="ECO:0000256" key="1">
    <source>
        <dbReference type="SAM" id="Phobius"/>
    </source>
</evidence>
<gene>
    <name evidence="2" type="ORF">SAMN05421773_11069</name>
</gene>
<keyword evidence="1" id="KW-0812">Transmembrane</keyword>
<dbReference type="STRING" id="910347.SAMN05421773_11069"/>
<dbReference type="EMBL" id="FOLM01000010">
    <property type="protein sequence ID" value="SFD13644.1"/>
    <property type="molecule type" value="Genomic_DNA"/>
</dbReference>
<name>A0A1I1PUM8_9ACTN</name>
<sequence>MTYLLLATAVLYAARHLATVEHRHAGAAPAPDAGQYAVGAVYGLGAALVWPATLLTHATRRTAPTKDTCQ</sequence>
<evidence type="ECO:0000313" key="3">
    <source>
        <dbReference type="Proteomes" id="UP000199207"/>
    </source>
</evidence>
<accession>A0A1I1PUM8</accession>
<evidence type="ECO:0000313" key="2">
    <source>
        <dbReference type="EMBL" id="SFD13644.1"/>
    </source>
</evidence>
<feature type="transmembrane region" description="Helical" evidence="1">
    <location>
        <begin position="33"/>
        <end position="56"/>
    </location>
</feature>
<protein>
    <submittedName>
        <fullName evidence="2">Uncharacterized protein</fullName>
    </submittedName>
</protein>
<keyword evidence="1" id="KW-0472">Membrane</keyword>
<dbReference type="AlphaFoldDB" id="A0A1I1PUM8"/>
<proteinExistence type="predicted"/>
<reference evidence="2 3" key="1">
    <citation type="submission" date="2016-10" db="EMBL/GenBank/DDBJ databases">
        <authorList>
            <person name="de Groot N.N."/>
        </authorList>
    </citation>
    <scope>NUCLEOTIDE SEQUENCE [LARGE SCALE GENOMIC DNA]</scope>
    <source>
        <strain evidence="2 3">CGMCC 4.5739</strain>
    </source>
</reference>
<dbReference type="RefSeq" id="WP_093839912.1">
    <property type="nucleotide sequence ID" value="NZ_FOLM01000010.1"/>
</dbReference>
<dbReference type="Proteomes" id="UP000199207">
    <property type="component" value="Unassembled WGS sequence"/>
</dbReference>